<dbReference type="OrthoDB" id="9787825at2"/>
<dbReference type="PANTHER" id="PTHR43182:SF1">
    <property type="entry name" value="COBALT-PRECORRIN-7 C(5)-METHYLTRANSFERASE"/>
    <property type="match status" value="1"/>
</dbReference>
<comment type="pathway">
    <text evidence="1">Cofactor biosynthesis; adenosylcobalamin biosynthesis.</text>
</comment>
<dbReference type="InterPro" id="IPR000878">
    <property type="entry name" value="4pyrrol_Mease"/>
</dbReference>
<evidence type="ECO:0000256" key="1">
    <source>
        <dbReference type="ARBA" id="ARBA00004953"/>
    </source>
</evidence>
<keyword evidence="8" id="KW-1185">Reference proteome</keyword>
<dbReference type="RefSeq" id="WP_092813001.1">
    <property type="nucleotide sequence ID" value="NZ_FMVW01000005.1"/>
</dbReference>
<proteinExistence type="predicted"/>
<dbReference type="InterPro" id="IPR012818">
    <property type="entry name" value="CbiE"/>
</dbReference>
<evidence type="ECO:0000256" key="4">
    <source>
        <dbReference type="ARBA" id="ARBA00022679"/>
    </source>
</evidence>
<keyword evidence="2" id="KW-0169">Cobalamin biosynthesis</keyword>
<dbReference type="GO" id="GO:0032259">
    <property type="term" value="P:methylation"/>
    <property type="evidence" value="ECO:0007669"/>
    <property type="project" value="UniProtKB-KW"/>
</dbReference>
<dbReference type="Gene3D" id="3.40.1010.10">
    <property type="entry name" value="Cobalt-precorrin-4 Transmethylase, Domain 1"/>
    <property type="match status" value="1"/>
</dbReference>
<dbReference type="InterPro" id="IPR006365">
    <property type="entry name" value="Cbl_synth_CobL"/>
</dbReference>
<dbReference type="NCBIfam" id="TIGR02469">
    <property type="entry name" value="CbiT"/>
    <property type="match status" value="1"/>
</dbReference>
<dbReference type="STRING" id="1120955.SAMN03080610_02345"/>
<dbReference type="InterPro" id="IPR050714">
    <property type="entry name" value="Cobalamin_biosynth_MTase"/>
</dbReference>
<dbReference type="UniPathway" id="UPA00148"/>
<evidence type="ECO:0000256" key="5">
    <source>
        <dbReference type="ARBA" id="ARBA00022691"/>
    </source>
</evidence>
<dbReference type="Proteomes" id="UP000199347">
    <property type="component" value="Unassembled WGS sequence"/>
</dbReference>
<evidence type="ECO:0000259" key="6">
    <source>
        <dbReference type="Pfam" id="PF00590"/>
    </source>
</evidence>
<reference evidence="7 8" key="1">
    <citation type="submission" date="2016-10" db="EMBL/GenBank/DDBJ databases">
        <authorList>
            <person name="de Groot N.N."/>
        </authorList>
    </citation>
    <scope>NUCLEOTIDE SEQUENCE [LARGE SCALE GENOMIC DNA]</scope>
    <source>
        <strain evidence="7 8">DSM 2698</strain>
    </source>
</reference>
<dbReference type="SUPFAM" id="SSF53790">
    <property type="entry name" value="Tetrapyrrole methylase"/>
    <property type="match status" value="1"/>
</dbReference>
<keyword evidence="5" id="KW-0949">S-adenosyl-L-methionine</keyword>
<dbReference type="PANTHER" id="PTHR43182">
    <property type="entry name" value="COBALT-PRECORRIN-6B C(15)-METHYLTRANSFERASE (DECARBOXYLATING)"/>
    <property type="match status" value="1"/>
</dbReference>
<keyword evidence="4 7" id="KW-0808">Transferase</keyword>
<organism evidence="7 8">
    <name type="scientific">Afifella marina DSM 2698</name>
    <dbReference type="NCBI Taxonomy" id="1120955"/>
    <lineage>
        <taxon>Bacteria</taxon>
        <taxon>Pseudomonadati</taxon>
        <taxon>Pseudomonadota</taxon>
        <taxon>Alphaproteobacteria</taxon>
        <taxon>Hyphomicrobiales</taxon>
        <taxon>Afifellaceae</taxon>
        <taxon>Afifella</taxon>
    </lineage>
</organism>
<accession>A0A1G5NPZ0</accession>
<dbReference type="AlphaFoldDB" id="A0A1G5NPZ0"/>
<dbReference type="InterPro" id="IPR014777">
    <property type="entry name" value="4pyrrole_Mease_sub1"/>
</dbReference>
<dbReference type="NCBIfam" id="TIGR02467">
    <property type="entry name" value="CbiE"/>
    <property type="match status" value="1"/>
</dbReference>
<dbReference type="CDD" id="cd11644">
    <property type="entry name" value="Precorrin-6Y-MT"/>
    <property type="match status" value="1"/>
</dbReference>
<dbReference type="PIRSF" id="PIRSF036428">
    <property type="entry name" value="CobL"/>
    <property type="match status" value="1"/>
</dbReference>
<dbReference type="SUPFAM" id="SSF53335">
    <property type="entry name" value="S-adenosyl-L-methionine-dependent methyltransferases"/>
    <property type="match status" value="1"/>
</dbReference>
<evidence type="ECO:0000313" key="7">
    <source>
        <dbReference type="EMBL" id="SCZ38829.1"/>
    </source>
</evidence>
<dbReference type="GO" id="GO:0008276">
    <property type="term" value="F:protein methyltransferase activity"/>
    <property type="evidence" value="ECO:0007669"/>
    <property type="project" value="InterPro"/>
</dbReference>
<protein>
    <submittedName>
        <fullName evidence="7">Precorrin-6Y C5,15-methyltransferase (Decarboxylating)</fullName>
    </submittedName>
</protein>
<dbReference type="Pfam" id="PF00590">
    <property type="entry name" value="TP_methylase"/>
    <property type="match status" value="1"/>
</dbReference>
<gene>
    <name evidence="7" type="ORF">SAMN03080610_02345</name>
</gene>
<sequence length="414" mass="44024">MKPWLFVIGIGEDGLAGLSAAAQRLIDDAEILIGGERHLAMLPEDDREKLSWPSPLSELVSRLTEYRGQRVVVLASGDPMHFGIGATLARSIPPEEMLIVPGLSAFALAASRLAWPLERVEMVTLHGRPIGRLALSVYPGAKILILSHDGTTPAAVAAYLTARGFGDSRMVALAHMGGPKETGIKGRARDWSAETADFHTLAVECVVGPDARFLPRSGGLPDDAFTHDGKMTKREVRAAAIARLAPFPGALLWDIGAGAGSVAIEFMRAAHHARAIALEPRLERRAMAAKNALDLGVPELDIREGEAPEALADWPAPDAVFVGGGVRPETLALARRALKPGGRLVVHAVTLESEAVLLAEHQSSGGELTRLAVSHAEAIGPYHGWRPAMPVTQWAWVKGSIGETRMDDGGLLPV</sequence>
<dbReference type="InterPro" id="IPR035996">
    <property type="entry name" value="4pyrrol_Methylase_sf"/>
</dbReference>
<dbReference type="InterPro" id="IPR014008">
    <property type="entry name" value="Cbl_synth_MTase_CbiT"/>
</dbReference>
<dbReference type="InterPro" id="IPR029063">
    <property type="entry name" value="SAM-dependent_MTases_sf"/>
</dbReference>
<dbReference type="GO" id="GO:0009236">
    <property type="term" value="P:cobalamin biosynthetic process"/>
    <property type="evidence" value="ECO:0007669"/>
    <property type="project" value="UniProtKB-UniPathway"/>
</dbReference>
<feature type="domain" description="Tetrapyrrole methylase" evidence="6">
    <location>
        <begin position="5"/>
        <end position="188"/>
    </location>
</feature>
<dbReference type="EMBL" id="FMVW01000005">
    <property type="protein sequence ID" value="SCZ38829.1"/>
    <property type="molecule type" value="Genomic_DNA"/>
</dbReference>
<keyword evidence="3 7" id="KW-0489">Methyltransferase</keyword>
<evidence type="ECO:0000313" key="8">
    <source>
        <dbReference type="Proteomes" id="UP000199347"/>
    </source>
</evidence>
<evidence type="ECO:0000256" key="2">
    <source>
        <dbReference type="ARBA" id="ARBA00022573"/>
    </source>
</evidence>
<evidence type="ECO:0000256" key="3">
    <source>
        <dbReference type="ARBA" id="ARBA00022603"/>
    </source>
</evidence>
<name>A0A1G5NPZ0_AFIMA</name>
<dbReference type="Gene3D" id="3.40.50.150">
    <property type="entry name" value="Vaccinia Virus protein VP39"/>
    <property type="match status" value="1"/>
</dbReference>